<evidence type="ECO:0000313" key="3">
    <source>
        <dbReference type="EMBL" id="MBP1297470.1"/>
    </source>
</evidence>
<evidence type="ECO:0000259" key="2">
    <source>
        <dbReference type="Pfam" id="PF13629"/>
    </source>
</evidence>
<dbReference type="RefSeq" id="WP_209945235.1">
    <property type="nucleotide sequence ID" value="NZ_JAFICZ010000001.1"/>
</dbReference>
<evidence type="ECO:0000256" key="1">
    <source>
        <dbReference type="SAM" id="SignalP"/>
    </source>
</evidence>
<feature type="domain" description="Pilus formation protein N-terminal" evidence="2">
    <location>
        <begin position="35"/>
        <end position="104"/>
    </location>
</feature>
<name>A0A8I2C4D8_BRAEL</name>
<dbReference type="InterPro" id="IPR032789">
    <property type="entry name" value="T2SS-T3SS_pil_N"/>
</dbReference>
<dbReference type="Pfam" id="PF13629">
    <property type="entry name" value="T2SS-T3SS_pil_N"/>
    <property type="match status" value="1"/>
</dbReference>
<dbReference type="Proteomes" id="UP000673383">
    <property type="component" value="Unassembled WGS sequence"/>
</dbReference>
<dbReference type="AlphaFoldDB" id="A0A8I2C4D8"/>
<reference evidence="3" key="1">
    <citation type="submission" date="2021-02" db="EMBL/GenBank/DDBJ databases">
        <title>Genomic Encyclopedia of Type Strains, Phase IV (KMG-V): Genome sequencing to study the core and pangenomes of soil and plant-associated prokaryotes.</title>
        <authorList>
            <person name="Whitman W."/>
        </authorList>
    </citation>
    <scope>NUCLEOTIDE SEQUENCE</scope>
    <source>
        <strain evidence="3">USDA 406</strain>
    </source>
</reference>
<sequence>MFFRILCLSVGVVLATGHFASAQDDRFKEIDISSEDTIKLQPGEVRVFQFEQPVKQILTPGENTVEITPQTDRTFSVRGGDPGETVATAIGTDGRVIRRVRITVGGHLVKIYGVGDNDHPFLPLVCDEFGCNPLPSKEPVPKSVTVRTPTRAGGFVEKTY</sequence>
<evidence type="ECO:0000313" key="4">
    <source>
        <dbReference type="Proteomes" id="UP000673383"/>
    </source>
</evidence>
<proteinExistence type="predicted"/>
<comment type="caution">
    <text evidence="3">The sequence shown here is derived from an EMBL/GenBank/DDBJ whole genome shotgun (WGS) entry which is preliminary data.</text>
</comment>
<feature type="signal peptide" evidence="1">
    <location>
        <begin position="1"/>
        <end position="22"/>
    </location>
</feature>
<accession>A0A8I2C4D8</accession>
<feature type="chain" id="PRO_5034963936" evidence="1">
    <location>
        <begin position="23"/>
        <end position="160"/>
    </location>
</feature>
<dbReference type="EMBL" id="JAFICZ010000001">
    <property type="protein sequence ID" value="MBP1297470.1"/>
    <property type="molecule type" value="Genomic_DNA"/>
</dbReference>
<organism evidence="3 4">
    <name type="scientific">Bradyrhizobium elkanii</name>
    <dbReference type="NCBI Taxonomy" id="29448"/>
    <lineage>
        <taxon>Bacteria</taxon>
        <taxon>Pseudomonadati</taxon>
        <taxon>Pseudomonadota</taxon>
        <taxon>Alphaproteobacteria</taxon>
        <taxon>Hyphomicrobiales</taxon>
        <taxon>Nitrobacteraceae</taxon>
        <taxon>Bradyrhizobium</taxon>
    </lineage>
</organism>
<keyword evidence="1" id="KW-0732">Signal</keyword>
<protein>
    <submittedName>
        <fullName evidence="3">Flp pilus assembly secretin CpaC</fullName>
    </submittedName>
</protein>
<gene>
    <name evidence="3" type="ORF">JOH49_007223</name>
</gene>